<dbReference type="InterPro" id="IPR007621">
    <property type="entry name" value="TPM_dom"/>
</dbReference>
<feature type="signal peptide" evidence="2">
    <location>
        <begin position="1"/>
        <end position="22"/>
    </location>
</feature>
<keyword evidence="2" id="KW-0732">Signal</keyword>
<feature type="transmembrane region" description="Helical" evidence="1">
    <location>
        <begin position="231"/>
        <end position="250"/>
    </location>
</feature>
<dbReference type="Pfam" id="PF04536">
    <property type="entry name" value="TPM_phosphatase"/>
    <property type="match status" value="1"/>
</dbReference>
<keyword evidence="1" id="KW-0472">Membrane</keyword>
<sequence length="294" mass="31084">MRGGAICAKAIAVALFVPCVAAAYYNLGSPSGFVNDFAGMLGVDQKASLEAKLVSFERDTGNEIAVVTIPSLDGDTIENFAVKLFEDWKIGKEKNDNGALVLIALDDRKMRIEVGYGLEGALTDAQSFWIIDTIMKPAFRAGNYYEGTDTAVDKIIAATKGEYVPESKPDKNTPSTFETLEIIASGIFFVAMWLASILARSKSWWAGGVLGGVIGMVLSIIYGFFFFGLGALLLFIPLGLLFDFVVSRGYERGKMRGHIPWWAGGRSGIGGHGNGGFGGFGGGSSGGGGASGGW</sequence>
<protein>
    <recommendedName>
        <fullName evidence="3">TPM domain-containing protein</fullName>
    </recommendedName>
</protein>
<feature type="domain" description="TPM" evidence="3">
    <location>
        <begin position="34"/>
        <end position="157"/>
    </location>
</feature>
<evidence type="ECO:0000256" key="1">
    <source>
        <dbReference type="SAM" id="Phobius"/>
    </source>
</evidence>
<dbReference type="STRING" id="1802126.A3B25_02475"/>
<name>A0A1G2GWG3_9BACT</name>
<keyword evidence="1" id="KW-0812">Transmembrane</keyword>
<evidence type="ECO:0000259" key="3">
    <source>
        <dbReference type="Pfam" id="PF04536"/>
    </source>
</evidence>
<reference evidence="4 5" key="1">
    <citation type="journal article" date="2016" name="Nat. Commun.">
        <title>Thousands of microbial genomes shed light on interconnected biogeochemical processes in an aquifer system.</title>
        <authorList>
            <person name="Anantharaman K."/>
            <person name="Brown C.T."/>
            <person name="Hug L.A."/>
            <person name="Sharon I."/>
            <person name="Castelle C.J."/>
            <person name="Probst A.J."/>
            <person name="Thomas B.C."/>
            <person name="Singh A."/>
            <person name="Wilkins M.J."/>
            <person name="Karaoz U."/>
            <person name="Brodie E.L."/>
            <person name="Williams K.H."/>
            <person name="Hubbard S.S."/>
            <person name="Banfield J.F."/>
        </authorList>
    </citation>
    <scope>NUCLEOTIDE SEQUENCE [LARGE SCALE GENOMIC DNA]</scope>
</reference>
<dbReference type="AlphaFoldDB" id="A0A1G2GWG3"/>
<dbReference type="Proteomes" id="UP000179106">
    <property type="component" value="Unassembled WGS sequence"/>
</dbReference>
<proteinExistence type="predicted"/>
<dbReference type="EMBL" id="MHNW01000005">
    <property type="protein sequence ID" value="OGZ54545.1"/>
    <property type="molecule type" value="Genomic_DNA"/>
</dbReference>
<dbReference type="PANTHER" id="PTHR30373:SF2">
    <property type="entry name" value="UPF0603 PROTEIN YGCG"/>
    <property type="match status" value="1"/>
</dbReference>
<comment type="caution">
    <text evidence="4">The sequence shown here is derived from an EMBL/GenBank/DDBJ whole genome shotgun (WGS) entry which is preliminary data.</text>
</comment>
<accession>A0A1G2GWG3</accession>
<feature type="transmembrane region" description="Helical" evidence="1">
    <location>
        <begin position="204"/>
        <end position="225"/>
    </location>
</feature>
<keyword evidence="1" id="KW-1133">Transmembrane helix</keyword>
<feature type="transmembrane region" description="Helical" evidence="1">
    <location>
        <begin position="182"/>
        <end position="199"/>
    </location>
</feature>
<dbReference type="Gene3D" id="3.10.310.50">
    <property type="match status" value="1"/>
</dbReference>
<dbReference type="PANTHER" id="PTHR30373">
    <property type="entry name" value="UPF0603 PROTEIN YGCG"/>
    <property type="match status" value="1"/>
</dbReference>
<feature type="chain" id="PRO_5009583013" description="TPM domain-containing protein" evidence="2">
    <location>
        <begin position="23"/>
        <end position="294"/>
    </location>
</feature>
<evidence type="ECO:0000256" key="2">
    <source>
        <dbReference type="SAM" id="SignalP"/>
    </source>
</evidence>
<evidence type="ECO:0000313" key="5">
    <source>
        <dbReference type="Proteomes" id="UP000179106"/>
    </source>
</evidence>
<organism evidence="4 5">
    <name type="scientific">Candidatus Ryanbacteria bacterium RIFCSPLOWO2_01_FULL_48_26</name>
    <dbReference type="NCBI Taxonomy" id="1802126"/>
    <lineage>
        <taxon>Bacteria</taxon>
        <taxon>Candidatus Ryaniibacteriota</taxon>
    </lineage>
</organism>
<gene>
    <name evidence="4" type="ORF">A3B25_02475</name>
</gene>
<evidence type="ECO:0000313" key="4">
    <source>
        <dbReference type="EMBL" id="OGZ54545.1"/>
    </source>
</evidence>